<proteinExistence type="predicted"/>
<keyword evidence="2" id="KW-1185">Reference proteome</keyword>
<gene>
    <name evidence="1" type="primary">MIF2</name>
    <name evidence="1" type="ORF">H4R21_000170</name>
</gene>
<accession>A0ACC1LH58</accession>
<evidence type="ECO:0000313" key="2">
    <source>
        <dbReference type="Proteomes" id="UP001140087"/>
    </source>
</evidence>
<dbReference type="EMBL" id="JANBUN010000011">
    <property type="protein sequence ID" value="KAJ2808179.1"/>
    <property type="molecule type" value="Genomic_DNA"/>
</dbReference>
<reference evidence="1" key="1">
    <citation type="submission" date="2022-07" db="EMBL/GenBank/DDBJ databases">
        <title>Phylogenomic reconstructions and comparative analyses of Kickxellomycotina fungi.</title>
        <authorList>
            <person name="Reynolds N.K."/>
            <person name="Stajich J.E."/>
            <person name="Barry K."/>
            <person name="Grigoriev I.V."/>
            <person name="Crous P."/>
            <person name="Smith M.E."/>
        </authorList>
    </citation>
    <scope>NUCLEOTIDE SEQUENCE</scope>
    <source>
        <strain evidence="1">BCRC 34780</strain>
    </source>
</reference>
<name>A0ACC1LH58_9FUNG</name>
<dbReference type="Proteomes" id="UP001140087">
    <property type="component" value="Unassembled WGS sequence"/>
</dbReference>
<comment type="caution">
    <text evidence="1">The sequence shown here is derived from an EMBL/GenBank/DDBJ whole genome shotgun (WGS) entry which is preliminary data.</text>
</comment>
<organism evidence="1 2">
    <name type="scientific">Coemansia helicoidea</name>
    <dbReference type="NCBI Taxonomy" id="1286919"/>
    <lineage>
        <taxon>Eukaryota</taxon>
        <taxon>Fungi</taxon>
        <taxon>Fungi incertae sedis</taxon>
        <taxon>Zoopagomycota</taxon>
        <taxon>Kickxellomycotina</taxon>
        <taxon>Kickxellomycetes</taxon>
        <taxon>Kickxellales</taxon>
        <taxon>Kickxellaceae</taxon>
        <taxon>Coemansia</taxon>
    </lineage>
</organism>
<protein>
    <submittedName>
        <fullName evidence="1">Mitotic fidelity of chromosome transmission-protein</fullName>
    </submittedName>
</protein>
<evidence type="ECO:0000313" key="1">
    <source>
        <dbReference type="EMBL" id="KAJ2808179.1"/>
    </source>
</evidence>
<sequence>MSSRAVRRAKSPATRNKFNDIGVTGRKTGVRVAGAVRVDEDGLENVDEFYKQTTPQDKDERTKRAKQPTQTLHTLLSPTPVRSASNYESLVGALDMSDDADGLAKEDEIAMLPLVRPHRPLVDQSPSIQAGARAAARRTTMVPSRLAPPDEGWVRSPKRGRRVTMAFTAQRRNLADSEEAAEAAAEESAEESAEEAADEDEHMADDPGEITSATAIEGEDTRDADDVSVTDENDDEPANVFAAGAADDEVSDEADEADNNDAAAESETGSDAEPQHEVPEGDDDDDDRNLHLDEPDEDVEDDAAATDEDDIGGEEDVEERPPSAKKQQSTAKRGPRKAQQTEQTEQAPRRSARASVQPLAFWRNEHIEYEYARGDGSGVAMPKMKNVVRVRHTSEEKNHAKKRRVKLGARPLPSLRGIKVGELDLNDRNRFYYYDDENFGFPVEDDKSSKFGPKPAAPSKPAERATARGSKRSVDQFDDNDDIEVDSGTQLVVEADGVSEFTHLVAISRSEIEWAAKSSGDKYKSGLGLINEEADGAPAANSGVLCIAVGGKKPLRSSSDKTTFYLVTSGKVEVRLHQSTFHVGALGQFLVPQHNAYSITNVGTHPAQIYFVQMASAPVAAAPADGDDDDDDDDDE</sequence>